<dbReference type="PROSITE" id="PS50005">
    <property type="entry name" value="TPR"/>
    <property type="match status" value="2"/>
</dbReference>
<dbReference type="CDD" id="cd14014">
    <property type="entry name" value="STKc_PknB_like"/>
    <property type="match status" value="1"/>
</dbReference>
<keyword evidence="2" id="KW-0547">Nucleotide-binding</keyword>
<protein>
    <submittedName>
        <fullName evidence="7">Protein kinase</fullName>
    </submittedName>
</protein>
<dbReference type="Gene3D" id="1.10.510.10">
    <property type="entry name" value="Transferase(Phosphotransferase) domain 1"/>
    <property type="match status" value="1"/>
</dbReference>
<dbReference type="InterPro" id="IPR011990">
    <property type="entry name" value="TPR-like_helical_dom_sf"/>
</dbReference>
<dbReference type="Gene3D" id="1.25.40.10">
    <property type="entry name" value="Tetratricopeptide repeat domain"/>
    <property type="match status" value="2"/>
</dbReference>
<dbReference type="Pfam" id="PF00069">
    <property type="entry name" value="Pkinase"/>
    <property type="match status" value="1"/>
</dbReference>
<reference evidence="7 8" key="1">
    <citation type="journal article" date="2021" name="ISME Commun">
        <title>Automated analysis of genomic sequences facilitates high-throughput and comprehensive description of bacteria.</title>
        <authorList>
            <person name="Hitch T.C.A."/>
        </authorList>
    </citation>
    <scope>NUCLEOTIDE SEQUENCE [LARGE SCALE GENOMIC DNA]</scope>
    <source>
        <strain evidence="7 8">Sanger_02</strain>
    </source>
</reference>
<dbReference type="PROSITE" id="PS50011">
    <property type="entry name" value="PROTEIN_KINASE_DOM"/>
    <property type="match status" value="1"/>
</dbReference>
<dbReference type="SUPFAM" id="SSF48452">
    <property type="entry name" value="TPR-like"/>
    <property type="match status" value="1"/>
</dbReference>
<evidence type="ECO:0000256" key="2">
    <source>
        <dbReference type="ARBA" id="ARBA00022741"/>
    </source>
</evidence>
<sequence>MSEKRVLAGTYEIIGYLQSGSGGDVYKAYHRRLKKEVILKKIRHKGVSMNINRQEVDILKNLRHTYLPQVLDFFMEDGEYYTVMTYVPGKSFKQLLNEHAVFSQNQLIRWGQQLCSALYYLHSQNPPIIHGDIKPANIMVTPEGNICLIDFNISFYMDDNTVLGYTDGYTSPEQYIIALDAQSAKSIPMHDQIDEKSDIYSLGATFYHLITGQKLQRNRTGREKDALQTHVSEAFSSVLMKSIEVDRNKRYRTAREFYQAFQNIYKKDKRYRQLLLRHRLIRGGMVALLGISIVTVGYGVHEIKLEKTEKYNDLVAEQVSYRESGDYKKEEDTYKEAVKLLPDKLESYYQNAYTLYEQQEYQKCIDFVEYDVLKSEKADLIDDRITDIYYLEAESYFELEEYDKSVEIFDRLFQYGEFDNLYYRDYAIALAYDGKTDKAQEVLQEAIDHDLTEDSIYYAKGEIEKSMGQTDSAITEFQQCIAVSEDNNLKMRSYVLISEIYEKNGKLEDERALLLEAKNALPVENQMILLERLVQTDIELANQGNTSLRDEAIEVSKEIITQGWDTYTTYNNLAILNEKQGNLGEVESILNQMKELYGDDYNIEKRFAFLEIDKQEQKANSNRDYSAFASYYEHARTMYYEQMKNNDTDAEMQLLENVYQQAVNGGWIR</sequence>
<dbReference type="SMART" id="SM00028">
    <property type="entry name" value="TPR"/>
    <property type="match status" value="4"/>
</dbReference>
<keyword evidence="3 7" id="KW-0418">Kinase</keyword>
<dbReference type="SMART" id="SM00220">
    <property type="entry name" value="S_TKc"/>
    <property type="match status" value="1"/>
</dbReference>
<evidence type="ECO:0000313" key="8">
    <source>
        <dbReference type="Proteomes" id="UP001207605"/>
    </source>
</evidence>
<dbReference type="EMBL" id="JAOQJV010000002">
    <property type="protein sequence ID" value="MCU6699072.1"/>
    <property type="molecule type" value="Genomic_DNA"/>
</dbReference>
<dbReference type="InterPro" id="IPR011009">
    <property type="entry name" value="Kinase-like_dom_sf"/>
</dbReference>
<feature type="domain" description="Protein kinase" evidence="6">
    <location>
        <begin position="11"/>
        <end position="262"/>
    </location>
</feature>
<evidence type="ECO:0000313" key="7">
    <source>
        <dbReference type="EMBL" id="MCU6699072.1"/>
    </source>
</evidence>
<dbReference type="InterPro" id="IPR008271">
    <property type="entry name" value="Ser/Thr_kinase_AS"/>
</dbReference>
<dbReference type="InterPro" id="IPR000719">
    <property type="entry name" value="Prot_kinase_dom"/>
</dbReference>
<dbReference type="GO" id="GO:0016301">
    <property type="term" value="F:kinase activity"/>
    <property type="evidence" value="ECO:0007669"/>
    <property type="project" value="UniProtKB-KW"/>
</dbReference>
<gene>
    <name evidence="7" type="ORF">OCV65_02275</name>
</gene>
<evidence type="ECO:0000256" key="1">
    <source>
        <dbReference type="ARBA" id="ARBA00022679"/>
    </source>
</evidence>
<feature type="repeat" description="TPR" evidence="5">
    <location>
        <begin position="386"/>
        <end position="419"/>
    </location>
</feature>
<evidence type="ECO:0000256" key="5">
    <source>
        <dbReference type="PROSITE-ProRule" id="PRU00339"/>
    </source>
</evidence>
<organism evidence="7 8">
    <name type="scientific">Dorea ammoniilytica</name>
    <dbReference type="NCBI Taxonomy" id="2981788"/>
    <lineage>
        <taxon>Bacteria</taxon>
        <taxon>Bacillati</taxon>
        <taxon>Bacillota</taxon>
        <taxon>Clostridia</taxon>
        <taxon>Lachnospirales</taxon>
        <taxon>Lachnospiraceae</taxon>
        <taxon>Dorea</taxon>
    </lineage>
</organism>
<comment type="caution">
    <text evidence="7">The sequence shown here is derived from an EMBL/GenBank/DDBJ whole genome shotgun (WGS) entry which is preliminary data.</text>
</comment>
<dbReference type="RefSeq" id="WP_262580819.1">
    <property type="nucleotide sequence ID" value="NZ_JAOQJV010000002.1"/>
</dbReference>
<evidence type="ECO:0000256" key="3">
    <source>
        <dbReference type="ARBA" id="ARBA00022777"/>
    </source>
</evidence>
<evidence type="ECO:0000256" key="4">
    <source>
        <dbReference type="ARBA" id="ARBA00022840"/>
    </source>
</evidence>
<dbReference type="Proteomes" id="UP001207605">
    <property type="component" value="Unassembled WGS sequence"/>
</dbReference>
<accession>A0ABT2S3U2</accession>
<keyword evidence="1" id="KW-0808">Transferase</keyword>
<proteinExistence type="predicted"/>
<evidence type="ECO:0000259" key="6">
    <source>
        <dbReference type="PROSITE" id="PS50011"/>
    </source>
</evidence>
<dbReference type="PROSITE" id="PS00108">
    <property type="entry name" value="PROTEIN_KINASE_ST"/>
    <property type="match status" value="1"/>
</dbReference>
<name>A0ABT2S3U2_9FIRM</name>
<keyword evidence="5" id="KW-0802">TPR repeat</keyword>
<dbReference type="SUPFAM" id="SSF56112">
    <property type="entry name" value="Protein kinase-like (PK-like)"/>
    <property type="match status" value="1"/>
</dbReference>
<dbReference type="Pfam" id="PF13181">
    <property type="entry name" value="TPR_8"/>
    <property type="match status" value="1"/>
</dbReference>
<feature type="repeat" description="TPR" evidence="5">
    <location>
        <begin position="454"/>
        <end position="487"/>
    </location>
</feature>
<dbReference type="PANTHER" id="PTHR43289">
    <property type="entry name" value="MITOGEN-ACTIVATED PROTEIN KINASE KINASE KINASE 20-RELATED"/>
    <property type="match status" value="1"/>
</dbReference>
<keyword evidence="4" id="KW-0067">ATP-binding</keyword>
<keyword evidence="8" id="KW-1185">Reference proteome</keyword>
<dbReference type="Gene3D" id="3.30.200.20">
    <property type="entry name" value="Phosphorylase Kinase, domain 1"/>
    <property type="match status" value="1"/>
</dbReference>
<dbReference type="InterPro" id="IPR019734">
    <property type="entry name" value="TPR_rpt"/>
</dbReference>
<dbReference type="PANTHER" id="PTHR43289:SF34">
    <property type="entry name" value="SERINE_THREONINE-PROTEIN KINASE YBDM-RELATED"/>
    <property type="match status" value="1"/>
</dbReference>